<comment type="cofactor">
    <cofactor evidence="2">
        <name>[4Fe-4S] cluster</name>
        <dbReference type="ChEBI" id="CHEBI:49883"/>
    </cofactor>
</comment>
<dbReference type="Pfam" id="PF00724">
    <property type="entry name" value="Oxidored_FMN"/>
    <property type="match status" value="1"/>
</dbReference>
<dbReference type="PRINTS" id="PR00411">
    <property type="entry name" value="PNDRDTASEI"/>
</dbReference>
<keyword evidence="8" id="KW-0408">Iron</keyword>
<dbReference type="EC" id="1.3.1.34" evidence="12"/>
<accession>A0ABN4PT95</accession>
<evidence type="ECO:0000256" key="7">
    <source>
        <dbReference type="ARBA" id="ARBA00023002"/>
    </source>
</evidence>
<dbReference type="Proteomes" id="UP000266744">
    <property type="component" value="Chromosome"/>
</dbReference>
<dbReference type="RefSeq" id="WP_064515272.1">
    <property type="nucleotide sequence ID" value="NZ_CBCSBH010000001.1"/>
</dbReference>
<dbReference type="InterPro" id="IPR023753">
    <property type="entry name" value="FAD/NAD-binding_dom"/>
</dbReference>
<proteinExistence type="inferred from homology"/>
<dbReference type="InterPro" id="IPR013785">
    <property type="entry name" value="Aldolase_TIM"/>
</dbReference>
<comment type="similarity">
    <text evidence="3">In the N-terminal section; belongs to the NADH:flavin oxidoreductase/NADH oxidase family.</text>
</comment>
<organism evidence="12 13">
    <name type="scientific">Yersinia entomophaga</name>
    <dbReference type="NCBI Taxonomy" id="935293"/>
    <lineage>
        <taxon>Bacteria</taxon>
        <taxon>Pseudomonadati</taxon>
        <taxon>Pseudomonadota</taxon>
        <taxon>Gammaproteobacteria</taxon>
        <taxon>Enterobacterales</taxon>
        <taxon>Yersiniaceae</taxon>
        <taxon>Yersinia</taxon>
    </lineage>
</organism>
<protein>
    <submittedName>
        <fullName evidence="12">2,4-dienoyl-CoA reductase</fullName>
        <ecNumber evidence="12">1.3.1.34</ecNumber>
    </submittedName>
</protein>
<keyword evidence="9" id="KW-0411">Iron-sulfur</keyword>
<dbReference type="CDD" id="cd02930">
    <property type="entry name" value="DCR_FMN"/>
    <property type="match status" value="1"/>
</dbReference>
<evidence type="ECO:0000256" key="6">
    <source>
        <dbReference type="ARBA" id="ARBA00022723"/>
    </source>
</evidence>
<dbReference type="EMBL" id="CP010029">
    <property type="protein sequence ID" value="ANI30198.1"/>
    <property type="molecule type" value="Genomic_DNA"/>
</dbReference>
<dbReference type="Gene3D" id="3.20.20.70">
    <property type="entry name" value="Aldolase class I"/>
    <property type="match status" value="1"/>
</dbReference>
<dbReference type="SUPFAM" id="SSF51905">
    <property type="entry name" value="FAD/NAD(P)-binding domain"/>
    <property type="match status" value="1"/>
</dbReference>
<dbReference type="GO" id="GO:0008670">
    <property type="term" value="F:2,4-dienoyl-CoA reductase (NADPH) activity"/>
    <property type="evidence" value="ECO:0007669"/>
    <property type="project" value="UniProtKB-EC"/>
</dbReference>
<keyword evidence="13" id="KW-1185">Reference proteome</keyword>
<evidence type="ECO:0000256" key="3">
    <source>
        <dbReference type="ARBA" id="ARBA00011048"/>
    </source>
</evidence>
<dbReference type="PRINTS" id="PR00368">
    <property type="entry name" value="FADPNR"/>
</dbReference>
<evidence type="ECO:0000313" key="12">
    <source>
        <dbReference type="EMBL" id="ANI30198.1"/>
    </source>
</evidence>
<evidence type="ECO:0000256" key="4">
    <source>
        <dbReference type="ARBA" id="ARBA00022630"/>
    </source>
</evidence>
<dbReference type="InterPro" id="IPR051793">
    <property type="entry name" value="NADH:flavin_oxidoreductase"/>
</dbReference>
<keyword evidence="7 12" id="KW-0560">Oxidoreductase</keyword>
<dbReference type="InterPro" id="IPR001155">
    <property type="entry name" value="OxRdtase_FMN_N"/>
</dbReference>
<evidence type="ECO:0000256" key="1">
    <source>
        <dbReference type="ARBA" id="ARBA00001917"/>
    </source>
</evidence>
<keyword evidence="6" id="KW-0479">Metal-binding</keyword>
<sequence>MIAYPNLLAPLDLGFTTLKNRVLMGSMHTGLEELPDGPERMARFYAERAAAGVGLIVTGGIAPNKKGVVYQGGSMLSDEGQVAHHQIVTDAVHQAGGKIALQILHAGRYSYQKQPVAPSALQAPINPFSPQALTTEEIEQTIADFARCARLAQLAGYDGVEIMGSEGYLINQFLAARTNQRTDEWGGSFEKRMRFAVEIVQAVRQATGEKFILIYRLSMLDLVDEGSDWHEIEQLALAIEQAGATLINTGIGWHEARIPTIATMVPRAGFSWVTRKLMGKVTIPLITTNRINDPAVAEKVLADGCADMVSMARPFLADPEFVRKAAENRADEINTCIGCNQACLDQIFEGKLTSCLVNPRACRESEMPIQVTPVPKRLAVIGSGPAGLAFATTAASRGHQVTLYDAADRIGGQFNIARQIPGKEEFNETLRYFRRQLEIQGVNTMLGKHIQAAELAEFDEVILACGIVPRLPVIEGIEHPKVLTYLDVLRDKKPVGQRVAIIGAGGIGFDTAEYLSQSGESTSLNSEAFNAEWGIDQSLNHRGGLAPQGPELSPSPRQIFLLQRKASKVGEGLGKTTGWIHRTSLTMRGVKMLNGVSYDRIDDEGLHMTRGEQSTCLPVDNVIICAGQEPRRELYQPLLDMGKKVHLIGGADVAAELDARRAIDQGTRLALAI</sequence>
<dbReference type="Gene3D" id="3.50.50.60">
    <property type="entry name" value="FAD/NAD(P)-binding domain"/>
    <property type="match status" value="1"/>
</dbReference>
<evidence type="ECO:0000256" key="8">
    <source>
        <dbReference type="ARBA" id="ARBA00023004"/>
    </source>
</evidence>
<feature type="domain" description="NADH:flavin oxidoreductase/NADH oxidase N-terminal" evidence="10">
    <location>
        <begin position="7"/>
        <end position="332"/>
    </location>
</feature>
<keyword evidence="4" id="KW-0285">Flavoprotein</keyword>
<reference evidence="13" key="1">
    <citation type="journal article" date="2016" name="Toxins">
        <title>The Draft Genome Sequence of the Yersinia entomophaga Entomopathogenic Type Strain MH96T.</title>
        <authorList>
            <person name="Hurst M.R."/>
            <person name="Beattie A."/>
            <person name="Altermann E."/>
            <person name="Moraga R.M."/>
            <person name="Harper L.A."/>
            <person name="Calder J."/>
            <person name="Laugraud A."/>
        </authorList>
    </citation>
    <scope>NUCLEOTIDE SEQUENCE [LARGE SCALE GENOMIC DNA]</scope>
    <source>
        <strain evidence="13">MH96</strain>
    </source>
</reference>
<dbReference type="Gene3D" id="3.40.50.720">
    <property type="entry name" value="NAD(P)-binding Rossmann-like Domain"/>
    <property type="match status" value="1"/>
</dbReference>
<dbReference type="InterPro" id="IPR036188">
    <property type="entry name" value="FAD/NAD-bd_sf"/>
</dbReference>
<dbReference type="PANTHER" id="PTHR42917">
    <property type="entry name" value="2,4-DIENOYL-COA REDUCTASE"/>
    <property type="match status" value="1"/>
</dbReference>
<evidence type="ECO:0000313" key="13">
    <source>
        <dbReference type="Proteomes" id="UP000266744"/>
    </source>
</evidence>
<comment type="cofactor">
    <cofactor evidence="1">
        <name>FMN</name>
        <dbReference type="ChEBI" id="CHEBI:58210"/>
    </cofactor>
</comment>
<evidence type="ECO:0000259" key="10">
    <source>
        <dbReference type="Pfam" id="PF00724"/>
    </source>
</evidence>
<keyword evidence="5" id="KW-0288">FMN</keyword>
<dbReference type="Pfam" id="PF07992">
    <property type="entry name" value="Pyr_redox_2"/>
    <property type="match status" value="1"/>
</dbReference>
<dbReference type="SUPFAM" id="SSF51971">
    <property type="entry name" value="Nucleotide-binding domain"/>
    <property type="match status" value="1"/>
</dbReference>
<gene>
    <name evidence="12" type="primary">fadH</name>
    <name evidence="12" type="ORF">PL78_10230</name>
</gene>
<evidence type="ECO:0000259" key="11">
    <source>
        <dbReference type="Pfam" id="PF07992"/>
    </source>
</evidence>
<dbReference type="SUPFAM" id="SSF51395">
    <property type="entry name" value="FMN-linked oxidoreductases"/>
    <property type="match status" value="1"/>
</dbReference>
<evidence type="ECO:0000256" key="5">
    <source>
        <dbReference type="ARBA" id="ARBA00022643"/>
    </source>
</evidence>
<name>A0ABN4PT95_YERET</name>
<dbReference type="PANTHER" id="PTHR42917:SF2">
    <property type="entry name" value="2,4-DIENOYL-COA REDUCTASE [(2E)-ENOYL-COA-PRODUCING]"/>
    <property type="match status" value="1"/>
</dbReference>
<evidence type="ECO:0000256" key="9">
    <source>
        <dbReference type="ARBA" id="ARBA00023014"/>
    </source>
</evidence>
<evidence type="ECO:0000256" key="2">
    <source>
        <dbReference type="ARBA" id="ARBA00001966"/>
    </source>
</evidence>
<feature type="domain" description="FAD/NAD(P)-binding" evidence="11">
    <location>
        <begin position="377"/>
        <end position="642"/>
    </location>
</feature>